<organism evidence="9 10">
    <name type="scientific">Geoanaerobacter pelophilus</name>
    <dbReference type="NCBI Taxonomy" id="60036"/>
    <lineage>
        <taxon>Bacteria</taxon>
        <taxon>Pseudomonadati</taxon>
        <taxon>Thermodesulfobacteriota</taxon>
        <taxon>Desulfuromonadia</taxon>
        <taxon>Geobacterales</taxon>
        <taxon>Geobacteraceae</taxon>
        <taxon>Geoanaerobacter</taxon>
    </lineage>
</organism>
<evidence type="ECO:0000256" key="1">
    <source>
        <dbReference type="ARBA" id="ARBA00004651"/>
    </source>
</evidence>
<evidence type="ECO:0000256" key="5">
    <source>
        <dbReference type="ARBA" id="ARBA00022960"/>
    </source>
</evidence>
<evidence type="ECO:0000256" key="2">
    <source>
        <dbReference type="ARBA" id="ARBA00007776"/>
    </source>
</evidence>
<keyword evidence="7 8" id="KW-0472">Membrane</keyword>
<evidence type="ECO:0000256" key="4">
    <source>
        <dbReference type="ARBA" id="ARBA00022692"/>
    </source>
</evidence>
<evidence type="ECO:0000313" key="10">
    <source>
        <dbReference type="Proteomes" id="UP000811899"/>
    </source>
</evidence>
<feature type="transmembrane region" description="Helical" evidence="8">
    <location>
        <begin position="34"/>
        <end position="59"/>
    </location>
</feature>
<evidence type="ECO:0000256" key="3">
    <source>
        <dbReference type="ARBA" id="ARBA00022475"/>
    </source>
</evidence>
<evidence type="ECO:0000256" key="7">
    <source>
        <dbReference type="ARBA" id="ARBA00023136"/>
    </source>
</evidence>
<evidence type="ECO:0000256" key="8">
    <source>
        <dbReference type="SAM" id="Phobius"/>
    </source>
</evidence>
<keyword evidence="6 8" id="KW-1133">Transmembrane helix</keyword>
<evidence type="ECO:0000313" key="9">
    <source>
        <dbReference type="EMBL" id="MBT0662962.1"/>
    </source>
</evidence>
<comment type="caution">
    <text evidence="9">The sequence shown here is derived from an EMBL/GenBank/DDBJ whole genome shotgun (WGS) entry which is preliminary data.</text>
</comment>
<keyword evidence="4 8" id="KW-0812">Transmembrane</keyword>
<comment type="similarity">
    <text evidence="2">Belongs to the MreD family.</text>
</comment>
<keyword evidence="10" id="KW-1185">Reference proteome</keyword>
<dbReference type="Proteomes" id="UP000811899">
    <property type="component" value="Unassembled WGS sequence"/>
</dbReference>
<proteinExistence type="inferred from homology"/>
<feature type="transmembrane region" description="Helical" evidence="8">
    <location>
        <begin position="65"/>
        <end position="85"/>
    </location>
</feature>
<gene>
    <name evidence="9" type="primary">mreD</name>
    <name evidence="9" type="ORF">KI809_01510</name>
</gene>
<name>A0AAW4L571_9BACT</name>
<dbReference type="EMBL" id="JAHCVJ010000001">
    <property type="protein sequence ID" value="MBT0662962.1"/>
    <property type="molecule type" value="Genomic_DNA"/>
</dbReference>
<accession>A0AAW4L571</accession>
<feature type="transmembrane region" description="Helical" evidence="8">
    <location>
        <begin position="127"/>
        <end position="153"/>
    </location>
</feature>
<reference evidence="9 10" key="1">
    <citation type="submission" date="2021-05" db="EMBL/GenBank/DDBJ databases">
        <title>The draft genome of Geobacter pelophilus DSM 12255.</title>
        <authorList>
            <person name="Xu Z."/>
            <person name="Masuda Y."/>
            <person name="Itoh H."/>
            <person name="Senoo K."/>
        </authorList>
    </citation>
    <scope>NUCLEOTIDE SEQUENCE [LARGE SCALE GENOMIC DNA]</scope>
    <source>
        <strain evidence="9 10">DSM 12255</strain>
    </source>
</reference>
<protein>
    <submittedName>
        <fullName evidence="9">Rod shape-determining protein MreD</fullName>
    </submittedName>
</protein>
<dbReference type="RefSeq" id="WP_214169746.1">
    <property type="nucleotide sequence ID" value="NZ_JAHCVJ010000001.1"/>
</dbReference>
<dbReference type="InterPro" id="IPR007227">
    <property type="entry name" value="Cell_shape_determining_MreD"/>
</dbReference>
<dbReference type="GO" id="GO:0005886">
    <property type="term" value="C:plasma membrane"/>
    <property type="evidence" value="ECO:0007669"/>
    <property type="project" value="UniProtKB-SubCell"/>
</dbReference>
<keyword evidence="3" id="KW-1003">Cell membrane</keyword>
<sequence length="162" mass="17479">MTSFFRSIIAFVVAFVCQVAIFPALLADPFKPNLLLVTVVWVGLTVSSLWGAALVYFIGLMQDTVSGLYLGLNGITYLATFLVLHSIAHRLYADSRYLMTLSVFVATMACGITQLILLALFSSAGGIAVTLLYSLVPQSLINALAASLFFAFLDKPDTEELA</sequence>
<comment type="subcellular location">
    <subcellularLocation>
        <location evidence="1">Cell membrane</location>
        <topology evidence="1">Multi-pass membrane protein</topology>
    </subcellularLocation>
</comment>
<dbReference type="Pfam" id="PF04093">
    <property type="entry name" value="MreD"/>
    <property type="match status" value="1"/>
</dbReference>
<keyword evidence="5" id="KW-0133">Cell shape</keyword>
<feature type="transmembrane region" description="Helical" evidence="8">
    <location>
        <begin position="6"/>
        <end position="27"/>
    </location>
</feature>
<evidence type="ECO:0000256" key="6">
    <source>
        <dbReference type="ARBA" id="ARBA00022989"/>
    </source>
</evidence>
<dbReference type="GO" id="GO:0008360">
    <property type="term" value="P:regulation of cell shape"/>
    <property type="evidence" value="ECO:0007669"/>
    <property type="project" value="UniProtKB-KW"/>
</dbReference>
<dbReference type="AlphaFoldDB" id="A0AAW4L571"/>
<feature type="transmembrane region" description="Helical" evidence="8">
    <location>
        <begin position="97"/>
        <end position="121"/>
    </location>
</feature>